<gene>
    <name evidence="1" type="ORF">HMPREF1043_0710</name>
</gene>
<name>I0SKN5_STRAP</name>
<dbReference type="AlphaFoldDB" id="I0SKN5"/>
<reference evidence="1 2" key="1">
    <citation type="submission" date="2012-01" db="EMBL/GenBank/DDBJ databases">
        <authorList>
            <person name="Harkins D.M."/>
            <person name="Madupu R."/>
            <person name="Durkin A.S."/>
            <person name="Torralba M."/>
            <person name="Methe B."/>
            <person name="Sutton G.G."/>
            <person name="Nelson K.E."/>
        </authorList>
    </citation>
    <scope>NUCLEOTIDE SEQUENCE [LARGE SCALE GENOMIC DNA]</scope>
    <source>
        <strain evidence="1 2">CCUG 39159</strain>
    </source>
</reference>
<evidence type="ECO:0000313" key="2">
    <source>
        <dbReference type="Proteomes" id="UP000003245"/>
    </source>
</evidence>
<proteinExistence type="predicted"/>
<sequence>MKMEFKDYFGTSQIEPEQTINFVKTWFHPDDEVLIVLMPTETSKRGIISLTLPARDLAQASIPAIESLSHYEGGLYSLYFGVNPLKADHNVTRDSRGGKKDVRAIYGVWADLDVKPGAFESIDSIYAYLKTLTLEPTIVVHNGGTGGVHAYWKLDTPENPESDLPAQWWAYLVEKAQGRDIDRLADSSRLMRLPGAVYYPKPGGLSGTVRVAANTGTVYTRTQIESLAKTAYENHLQKKSNTRAKRDQVRSDLSSKALEVLGEGFNERLALAILENHIEQMDWDDILIPAGWTYLSTRSDGTRHWARPGSSTKSANTDYEDSQVMSLHSWSTETGLADLKEAGVALTKPVVLLRLKYNDDVTAMINDLKGELA</sequence>
<organism evidence="1 2">
    <name type="scientific">Streptococcus anginosus subsp. whileyi CCUG 39159</name>
    <dbReference type="NCBI Taxonomy" id="1095729"/>
    <lineage>
        <taxon>Bacteria</taxon>
        <taxon>Bacillati</taxon>
        <taxon>Bacillota</taxon>
        <taxon>Bacilli</taxon>
        <taxon>Lactobacillales</taxon>
        <taxon>Streptococcaceae</taxon>
        <taxon>Streptococcus</taxon>
        <taxon>Streptococcus anginosus group</taxon>
    </lineage>
</organism>
<protein>
    <submittedName>
        <fullName evidence="1">Uncharacterized protein</fullName>
    </submittedName>
</protein>
<keyword evidence="2" id="KW-1185">Reference proteome</keyword>
<dbReference type="EMBL" id="AICP01000013">
    <property type="protein sequence ID" value="EID23938.1"/>
    <property type="molecule type" value="Genomic_DNA"/>
</dbReference>
<comment type="caution">
    <text evidence="1">The sequence shown here is derived from an EMBL/GenBank/DDBJ whole genome shotgun (WGS) entry which is preliminary data.</text>
</comment>
<dbReference type="PATRIC" id="fig|1095729.3.peg.191"/>
<accession>I0SKN5</accession>
<dbReference type="RefSeq" id="WP_003033694.1">
    <property type="nucleotide sequence ID" value="NZ_AICP01000013.1"/>
</dbReference>
<evidence type="ECO:0000313" key="1">
    <source>
        <dbReference type="EMBL" id="EID23938.1"/>
    </source>
</evidence>
<dbReference type="Proteomes" id="UP000003245">
    <property type="component" value="Unassembled WGS sequence"/>
</dbReference>